<gene>
    <name evidence="1" type="ORF">BpHYR1_000230</name>
</gene>
<evidence type="ECO:0000313" key="1">
    <source>
        <dbReference type="EMBL" id="RMZ97485.1"/>
    </source>
</evidence>
<accession>A0A3M7PEF2</accession>
<sequence>MINVLLINNLMDFECLNCRFKFLFRATLQNLCYVGLRKNLIETGKIFYRNEIILVNKVKTIICSREIKSFRVSKLSCAIKIGTKFAKYLRTKTKLRFKKHYRDPSFVESICICVKIAKSGSKTFNKNHPVKYVTFLKFIPYRLYYQKYFYFISSQISGPSLLDYVENSRLISLNICNRKRKISCKLILVGILKHLEINRQQSIYFVV</sequence>
<dbReference type="AlphaFoldDB" id="A0A3M7PEF2"/>
<name>A0A3M7PEF2_BRAPC</name>
<reference evidence="1 2" key="1">
    <citation type="journal article" date="2018" name="Sci. Rep.">
        <title>Genomic signatures of local adaptation to the degree of environmental predictability in rotifers.</title>
        <authorList>
            <person name="Franch-Gras L."/>
            <person name="Hahn C."/>
            <person name="Garcia-Roger E.M."/>
            <person name="Carmona M.J."/>
            <person name="Serra M."/>
            <person name="Gomez A."/>
        </authorList>
    </citation>
    <scope>NUCLEOTIDE SEQUENCE [LARGE SCALE GENOMIC DNA]</scope>
    <source>
        <strain evidence="1">HYR1</strain>
    </source>
</reference>
<comment type="caution">
    <text evidence="1">The sequence shown here is derived from an EMBL/GenBank/DDBJ whole genome shotgun (WGS) entry which is preliminary data.</text>
</comment>
<organism evidence="1 2">
    <name type="scientific">Brachionus plicatilis</name>
    <name type="common">Marine rotifer</name>
    <name type="synonym">Brachionus muelleri</name>
    <dbReference type="NCBI Taxonomy" id="10195"/>
    <lineage>
        <taxon>Eukaryota</taxon>
        <taxon>Metazoa</taxon>
        <taxon>Spiralia</taxon>
        <taxon>Gnathifera</taxon>
        <taxon>Rotifera</taxon>
        <taxon>Eurotatoria</taxon>
        <taxon>Monogononta</taxon>
        <taxon>Pseudotrocha</taxon>
        <taxon>Ploima</taxon>
        <taxon>Brachionidae</taxon>
        <taxon>Brachionus</taxon>
    </lineage>
</organism>
<dbReference type="Proteomes" id="UP000276133">
    <property type="component" value="Unassembled WGS sequence"/>
</dbReference>
<protein>
    <submittedName>
        <fullName evidence="1">Uncharacterized protein</fullName>
    </submittedName>
</protein>
<proteinExistence type="predicted"/>
<keyword evidence="2" id="KW-1185">Reference proteome</keyword>
<dbReference type="EMBL" id="REGN01011384">
    <property type="protein sequence ID" value="RMZ97485.1"/>
    <property type="molecule type" value="Genomic_DNA"/>
</dbReference>
<evidence type="ECO:0000313" key="2">
    <source>
        <dbReference type="Proteomes" id="UP000276133"/>
    </source>
</evidence>